<gene>
    <name evidence="1" type="ORF">DPRO_0312</name>
</gene>
<dbReference type="KEGG" id="pprf:DPRO_0312"/>
<dbReference type="Proteomes" id="UP000219215">
    <property type="component" value="Chromosome DPRO"/>
</dbReference>
<evidence type="ECO:0000313" key="1">
    <source>
        <dbReference type="EMBL" id="SOB57191.1"/>
    </source>
</evidence>
<keyword evidence="2" id="KW-1185">Reference proteome</keyword>
<evidence type="ECO:0000313" key="2">
    <source>
        <dbReference type="Proteomes" id="UP000219215"/>
    </source>
</evidence>
<reference evidence="2" key="1">
    <citation type="submission" date="2017-09" db="EMBL/GenBank/DDBJ databases">
        <authorList>
            <person name="Regsiter A."/>
            <person name="William W."/>
        </authorList>
    </citation>
    <scope>NUCLEOTIDE SEQUENCE [LARGE SCALE GENOMIC DNA]</scope>
    <source>
        <strain evidence="2">500-1</strain>
    </source>
</reference>
<organism evidence="1 2">
    <name type="scientific">Pseudodesulfovibrio profundus</name>
    <dbReference type="NCBI Taxonomy" id="57320"/>
    <lineage>
        <taxon>Bacteria</taxon>
        <taxon>Pseudomonadati</taxon>
        <taxon>Thermodesulfobacteriota</taxon>
        <taxon>Desulfovibrionia</taxon>
        <taxon>Desulfovibrionales</taxon>
        <taxon>Desulfovibrionaceae</taxon>
    </lineage>
</organism>
<protein>
    <submittedName>
        <fullName evidence="1">Uncharacterized protein</fullName>
    </submittedName>
</protein>
<sequence length="35" mass="3847">MVRFKAFIKLSYGSAIKAHYVSSQNVAEVDLSDAT</sequence>
<accession>A0A2C8F3S9</accession>
<proteinExistence type="predicted"/>
<dbReference type="AlphaFoldDB" id="A0A2C8F3S9"/>
<dbReference type="EMBL" id="LT907975">
    <property type="protein sequence ID" value="SOB57191.1"/>
    <property type="molecule type" value="Genomic_DNA"/>
</dbReference>
<name>A0A2C8F3S9_9BACT</name>